<name>A0A3A4ABS5_9ACTN</name>
<evidence type="ECO:0000313" key="2">
    <source>
        <dbReference type="Proteomes" id="UP000265768"/>
    </source>
</evidence>
<dbReference type="RefSeq" id="WP_119930199.1">
    <property type="nucleotide sequence ID" value="NZ_QZEY01000017.1"/>
</dbReference>
<proteinExistence type="predicted"/>
<accession>A0A3A4ABS5</accession>
<evidence type="ECO:0000313" key="1">
    <source>
        <dbReference type="EMBL" id="RJL23944.1"/>
    </source>
</evidence>
<protein>
    <submittedName>
        <fullName evidence="1">Uncharacterized protein</fullName>
    </submittedName>
</protein>
<comment type="caution">
    <text evidence="1">The sequence shown here is derived from an EMBL/GenBank/DDBJ whole genome shotgun (WGS) entry which is preliminary data.</text>
</comment>
<gene>
    <name evidence="1" type="ORF">D5H75_31395</name>
</gene>
<dbReference type="EMBL" id="QZEY01000017">
    <property type="protein sequence ID" value="RJL23944.1"/>
    <property type="molecule type" value="Genomic_DNA"/>
</dbReference>
<keyword evidence="2" id="KW-1185">Reference proteome</keyword>
<dbReference type="Proteomes" id="UP000265768">
    <property type="component" value="Unassembled WGS sequence"/>
</dbReference>
<organism evidence="1 2">
    <name type="scientific">Bailinhaonella thermotolerans</name>
    <dbReference type="NCBI Taxonomy" id="1070861"/>
    <lineage>
        <taxon>Bacteria</taxon>
        <taxon>Bacillati</taxon>
        <taxon>Actinomycetota</taxon>
        <taxon>Actinomycetes</taxon>
        <taxon>Streptosporangiales</taxon>
        <taxon>Streptosporangiaceae</taxon>
        <taxon>Bailinhaonella</taxon>
    </lineage>
</organism>
<sequence length="160" mass="17116">MELAEHPCWDQAFAVEVPLSLTSKSNYRRQRSGRNWRDHQAFELVVRARLRQALPEGWELGDADAKVIERPSVVMAVLGQTLYDSGNTPKGVADAAQGVVVHTDASIDATVAITRRGAGDGRFTLAFARLPAGSDLAAKAAAAAELAVRAAAFHEGRLAP</sequence>
<dbReference type="AlphaFoldDB" id="A0A3A4ABS5"/>
<reference evidence="1 2" key="1">
    <citation type="submission" date="2018-09" db="EMBL/GenBank/DDBJ databases">
        <title>YIM 75507 draft genome.</title>
        <authorList>
            <person name="Tang S."/>
            <person name="Feng Y."/>
        </authorList>
    </citation>
    <scope>NUCLEOTIDE SEQUENCE [LARGE SCALE GENOMIC DNA]</scope>
    <source>
        <strain evidence="1 2">YIM 75507</strain>
    </source>
</reference>